<dbReference type="Proteomes" id="UP000306037">
    <property type="component" value="Unassembled WGS sequence"/>
</dbReference>
<name>A0A4U2ML24_9BACI</name>
<dbReference type="EMBL" id="SZOM01000229">
    <property type="protein sequence ID" value="TKH11779.1"/>
    <property type="molecule type" value="Genomic_DNA"/>
</dbReference>
<organism evidence="1 2">
    <name type="scientific">Bacillus wiedmannii</name>
    <dbReference type="NCBI Taxonomy" id="1890302"/>
    <lineage>
        <taxon>Bacteria</taxon>
        <taxon>Bacillati</taxon>
        <taxon>Bacillota</taxon>
        <taxon>Bacilli</taxon>
        <taxon>Bacillales</taxon>
        <taxon>Bacillaceae</taxon>
        <taxon>Bacillus</taxon>
        <taxon>Bacillus cereus group</taxon>
    </lineage>
</organism>
<evidence type="ECO:0008006" key="3">
    <source>
        <dbReference type="Google" id="ProtNLM"/>
    </source>
</evidence>
<reference evidence="1 2" key="1">
    <citation type="journal article" date="2019" name="Environ. Microbiol.">
        <title>An active ?-lactamase is a part of an orchestrated cell wall stress resistance network of Bacillus subtilis and related rhizosphere species.</title>
        <authorList>
            <person name="Bucher T."/>
            <person name="Keren-Paz A."/>
            <person name="Hausser J."/>
            <person name="Olender T."/>
            <person name="Cytryn E."/>
            <person name="Kolodkin-Gal I."/>
        </authorList>
    </citation>
    <scope>NUCLEOTIDE SEQUENCE [LARGE SCALE GENOMIC DNA]</scope>
    <source>
        <strain evidence="1 2">I71</strain>
    </source>
</reference>
<dbReference type="Gene3D" id="1.10.40.50">
    <property type="entry name" value="Probable gtpase engc, domain 3"/>
    <property type="match status" value="1"/>
</dbReference>
<proteinExistence type="predicted"/>
<evidence type="ECO:0000313" key="1">
    <source>
        <dbReference type="EMBL" id="TKH11779.1"/>
    </source>
</evidence>
<gene>
    <name evidence="1" type="ORF">FC694_23305</name>
</gene>
<sequence length="101" mass="11862">MEGLTISKTGFDLINHEDNFDLGYDVIEETSMRRKFSNCTHTNEPHCAIKKAISDGFLTEEIINSYYRDKNEFEYVCKQKNKTKAIDYMKQLKLLENLNTK</sequence>
<accession>A0A4U2ML24</accession>
<dbReference type="RefSeq" id="WP_137053250.1">
    <property type="nucleotide sequence ID" value="NZ_SZOM01000229.1"/>
</dbReference>
<protein>
    <recommendedName>
        <fullName evidence="3">Ribosome biogenesis GTPase RsgA</fullName>
    </recommendedName>
</protein>
<dbReference type="AlphaFoldDB" id="A0A4U2ML24"/>
<evidence type="ECO:0000313" key="2">
    <source>
        <dbReference type="Proteomes" id="UP000306037"/>
    </source>
</evidence>
<comment type="caution">
    <text evidence="1">The sequence shown here is derived from an EMBL/GenBank/DDBJ whole genome shotgun (WGS) entry which is preliminary data.</text>
</comment>